<feature type="coiled-coil region" evidence="1">
    <location>
        <begin position="7"/>
        <end position="34"/>
    </location>
</feature>
<keyword evidence="3" id="KW-1185">Reference proteome</keyword>
<evidence type="ECO:0000313" key="2">
    <source>
        <dbReference type="EMBL" id="CAL5970764.1"/>
    </source>
</evidence>
<organism evidence="2 3">
    <name type="scientific">Hexamita inflata</name>
    <dbReference type="NCBI Taxonomy" id="28002"/>
    <lineage>
        <taxon>Eukaryota</taxon>
        <taxon>Metamonada</taxon>
        <taxon>Diplomonadida</taxon>
        <taxon>Hexamitidae</taxon>
        <taxon>Hexamitinae</taxon>
        <taxon>Hexamita</taxon>
    </lineage>
</organism>
<dbReference type="Proteomes" id="UP001642409">
    <property type="component" value="Unassembled WGS sequence"/>
</dbReference>
<feature type="coiled-coil region" evidence="1">
    <location>
        <begin position="204"/>
        <end position="269"/>
    </location>
</feature>
<reference evidence="2 3" key="1">
    <citation type="submission" date="2024-07" db="EMBL/GenBank/DDBJ databases">
        <authorList>
            <person name="Akdeniz Z."/>
        </authorList>
    </citation>
    <scope>NUCLEOTIDE SEQUENCE [LARGE SCALE GENOMIC DNA]</scope>
</reference>
<accession>A0ABP1GMB2</accession>
<keyword evidence="1" id="KW-0175">Coiled coil</keyword>
<evidence type="ECO:0000313" key="3">
    <source>
        <dbReference type="Proteomes" id="UP001642409"/>
    </source>
</evidence>
<feature type="coiled-coil region" evidence="1">
    <location>
        <begin position="133"/>
        <end position="160"/>
    </location>
</feature>
<protein>
    <submittedName>
        <fullName evidence="2">Uncharacterized protein</fullName>
    </submittedName>
</protein>
<evidence type="ECO:0000256" key="1">
    <source>
        <dbReference type="SAM" id="Coils"/>
    </source>
</evidence>
<dbReference type="EMBL" id="CAXDID020000001">
    <property type="protein sequence ID" value="CAL5970764.1"/>
    <property type="molecule type" value="Genomic_DNA"/>
</dbReference>
<sequence>MFIEQKILRYSNNEQKYQLEIEQLHKDLRDMETRYKSQLTAQENQIIQQCQQELDEAVLEKNVEIASQNKKIMELQTETATLSKYLEESQEEVRSLQIQLHQVTVFSQHIQIITEDLLPGFSSVRSPEFKLPADQVQNQLNQLQKIVKAFKQTFKESKSEFAREIAELKSSAQLKLTEFYQLQAENTSLKSSLSEMTTNYKNVYAQAQKLKQISEEQLQILETTQTQCKNQRDQIKKQEQNMNHQNKIVLELEQQINEQAELRRKYEDKIYKTTDENTKLYKRVEQMQQSILKLGIYPQEEKVDQQFINELMQSGTQAEEETVRNKIK</sequence>
<comment type="caution">
    <text evidence="2">The sequence shown here is derived from an EMBL/GenBank/DDBJ whole genome shotgun (WGS) entry which is preliminary data.</text>
</comment>
<proteinExistence type="predicted"/>
<name>A0ABP1GMB2_9EUKA</name>
<gene>
    <name evidence="2" type="ORF">HINF_LOCUS704</name>
</gene>